<comment type="caution">
    <text evidence="1">The sequence shown here is derived from an EMBL/GenBank/DDBJ whole genome shotgun (WGS) entry which is preliminary data.</text>
</comment>
<gene>
    <name evidence="1" type="ORF">BN437_0114</name>
</gene>
<dbReference type="EMBL" id="CAPB01000002">
    <property type="protein sequence ID" value="CCO92094.1"/>
    <property type="molecule type" value="Genomic_DNA"/>
</dbReference>
<dbReference type="AlphaFoldDB" id="A0A830ZYZ6"/>
<name>A0A830ZYZ6_ERWAM</name>
<dbReference type="Proteomes" id="UP000013111">
    <property type="component" value="Unassembled WGS sequence"/>
</dbReference>
<accession>A0A830ZYZ6</accession>
<evidence type="ECO:0000313" key="2">
    <source>
        <dbReference type="Proteomes" id="UP000013111"/>
    </source>
</evidence>
<reference evidence="1 2" key="2">
    <citation type="submission" date="2013-04" db="EMBL/GenBank/DDBJ databases">
        <title>Comparative genomics of 12 strains of Erwinia amylovora identifies a pan-genome with a large conserved core and provides insights into host specificity.</title>
        <authorList>
            <person name="Mann R.A."/>
            <person name="Smits T.H.M."/>
            <person name="Buehlmann A."/>
            <person name="Blom J."/>
            <person name="Goesmann A."/>
            <person name="Frey J.E."/>
            <person name="Plummer K.M."/>
            <person name="Beer S.V."/>
            <person name="Luck J."/>
            <person name="Duffy B."/>
            <person name="Rodoni B."/>
        </authorList>
    </citation>
    <scope>NUCLEOTIDE SEQUENCE [LARGE SCALE GENOMIC DNA]</scope>
    <source>
        <strain evidence="2">CFBP 1232</strain>
    </source>
</reference>
<evidence type="ECO:0000313" key="1">
    <source>
        <dbReference type="EMBL" id="CCO92094.1"/>
    </source>
</evidence>
<sequence length="31" mass="3589">MLIIRHESFFYPFAKLSAANYSLLASQRKVS</sequence>
<proteinExistence type="predicted"/>
<protein>
    <submittedName>
        <fullName evidence="1">Uncharacterized protein</fullName>
    </submittedName>
</protein>
<organism evidence="1 2">
    <name type="scientific">Erwinia amylovora NBRC 12687 = CFBP 1232</name>
    <dbReference type="NCBI Taxonomy" id="1219359"/>
    <lineage>
        <taxon>Bacteria</taxon>
        <taxon>Pseudomonadati</taxon>
        <taxon>Pseudomonadota</taxon>
        <taxon>Gammaproteobacteria</taxon>
        <taxon>Enterobacterales</taxon>
        <taxon>Erwiniaceae</taxon>
        <taxon>Erwinia</taxon>
    </lineage>
</organism>
<reference evidence="1 2" key="1">
    <citation type="submission" date="2012-11" db="EMBL/GenBank/DDBJ databases">
        <authorList>
            <person name="Linke B."/>
        </authorList>
    </citation>
    <scope>NUCLEOTIDE SEQUENCE [LARGE SCALE GENOMIC DNA]</scope>
    <source>
        <strain evidence="2">CFBP 1232</strain>
    </source>
</reference>